<feature type="compositionally biased region" description="Basic residues" evidence="7">
    <location>
        <begin position="1102"/>
        <end position="1116"/>
    </location>
</feature>
<feature type="region of interest" description="Disordered" evidence="7">
    <location>
        <begin position="1661"/>
        <end position="1687"/>
    </location>
</feature>
<keyword evidence="5" id="KW-0378">Hydrolase</keyword>
<organism evidence="9">
    <name type="scientific">Tanacetum cinerariifolium</name>
    <name type="common">Dalmatian daisy</name>
    <name type="synonym">Chrysanthemum cinerariifolium</name>
    <dbReference type="NCBI Taxonomy" id="118510"/>
    <lineage>
        <taxon>Eukaryota</taxon>
        <taxon>Viridiplantae</taxon>
        <taxon>Streptophyta</taxon>
        <taxon>Embryophyta</taxon>
        <taxon>Tracheophyta</taxon>
        <taxon>Spermatophyta</taxon>
        <taxon>Magnoliopsida</taxon>
        <taxon>eudicotyledons</taxon>
        <taxon>Gunneridae</taxon>
        <taxon>Pentapetalae</taxon>
        <taxon>asterids</taxon>
        <taxon>campanulids</taxon>
        <taxon>Asterales</taxon>
        <taxon>Asteraceae</taxon>
        <taxon>Asteroideae</taxon>
        <taxon>Anthemideae</taxon>
        <taxon>Anthemidinae</taxon>
        <taxon>Tanacetum</taxon>
    </lineage>
</organism>
<feature type="compositionally biased region" description="Basic and acidic residues" evidence="7">
    <location>
        <begin position="1120"/>
        <end position="1133"/>
    </location>
</feature>
<feature type="region of interest" description="Disordered" evidence="7">
    <location>
        <begin position="855"/>
        <end position="954"/>
    </location>
</feature>
<feature type="compositionally biased region" description="Basic and acidic residues" evidence="7">
    <location>
        <begin position="878"/>
        <end position="890"/>
    </location>
</feature>
<feature type="region of interest" description="Disordered" evidence="7">
    <location>
        <begin position="417"/>
        <end position="444"/>
    </location>
</feature>
<dbReference type="PANTHER" id="PTHR43253">
    <property type="entry name" value="TRICORN PROTEASE HOMOLOG 2-RELATED"/>
    <property type="match status" value="1"/>
</dbReference>
<dbReference type="Pfam" id="PF26550">
    <property type="entry name" value="Tricorn_2nd"/>
    <property type="match status" value="1"/>
</dbReference>
<dbReference type="Gene3D" id="2.120.10.60">
    <property type="entry name" value="Tricorn protease N-terminal domain"/>
    <property type="match status" value="1"/>
</dbReference>
<evidence type="ECO:0000256" key="2">
    <source>
        <dbReference type="ARBA" id="ARBA00008524"/>
    </source>
</evidence>
<dbReference type="SUPFAM" id="SSF69304">
    <property type="entry name" value="Tricorn protease N-terminal domain"/>
    <property type="match status" value="2"/>
</dbReference>
<dbReference type="GO" id="GO:0005737">
    <property type="term" value="C:cytoplasm"/>
    <property type="evidence" value="ECO:0007669"/>
    <property type="project" value="UniProtKB-SubCell"/>
</dbReference>
<dbReference type="PANTHER" id="PTHR43253:SF1">
    <property type="entry name" value="TRICORN PROTEASE HOMOLOG 2-RELATED"/>
    <property type="match status" value="1"/>
</dbReference>
<comment type="similarity">
    <text evidence="2">Belongs to the peptidase S41B family.</text>
</comment>
<evidence type="ECO:0000313" key="9">
    <source>
        <dbReference type="EMBL" id="GEU28026.1"/>
    </source>
</evidence>
<evidence type="ECO:0000256" key="6">
    <source>
        <dbReference type="ARBA" id="ARBA00022825"/>
    </source>
</evidence>
<dbReference type="InterPro" id="IPR015943">
    <property type="entry name" value="WD40/YVTN_repeat-like_dom_sf"/>
</dbReference>
<keyword evidence="3" id="KW-0963">Cytoplasm</keyword>
<feature type="compositionally biased region" description="Gly residues" evidence="7">
    <location>
        <begin position="1232"/>
        <end position="1245"/>
    </location>
</feature>
<feature type="compositionally biased region" description="Basic residues" evidence="7">
    <location>
        <begin position="630"/>
        <end position="642"/>
    </location>
</feature>
<gene>
    <name evidence="9" type="ORF">Tci_000004</name>
</gene>
<proteinExistence type="inferred from homology"/>
<feature type="region of interest" description="Disordered" evidence="7">
    <location>
        <begin position="1055"/>
        <end position="1245"/>
    </location>
</feature>
<evidence type="ECO:0000256" key="3">
    <source>
        <dbReference type="ARBA" id="ARBA00022490"/>
    </source>
</evidence>
<dbReference type="EMBL" id="BKCJ010000001">
    <property type="protein sequence ID" value="GEU28026.1"/>
    <property type="molecule type" value="Genomic_DNA"/>
</dbReference>
<dbReference type="GO" id="GO:0008236">
    <property type="term" value="F:serine-type peptidase activity"/>
    <property type="evidence" value="ECO:0007669"/>
    <property type="project" value="UniProtKB-KW"/>
</dbReference>
<dbReference type="Gene3D" id="2.130.10.10">
    <property type="entry name" value="YVTN repeat-like/Quinoprotein amine dehydrogenase"/>
    <property type="match status" value="1"/>
</dbReference>
<feature type="region of interest" description="Disordered" evidence="7">
    <location>
        <begin position="1438"/>
        <end position="1466"/>
    </location>
</feature>
<feature type="compositionally biased region" description="Gly residues" evidence="7">
    <location>
        <begin position="1445"/>
        <end position="1458"/>
    </location>
</feature>
<feature type="compositionally biased region" description="Basic residues" evidence="7">
    <location>
        <begin position="676"/>
        <end position="690"/>
    </location>
</feature>
<evidence type="ECO:0000256" key="5">
    <source>
        <dbReference type="ARBA" id="ARBA00022801"/>
    </source>
</evidence>
<comment type="caution">
    <text evidence="9">The sequence shown here is derived from an EMBL/GenBank/DDBJ whole genome shotgun (WGS) entry which is preliminary data.</text>
</comment>
<accession>A0A699GLB7</accession>
<feature type="compositionally biased region" description="Gly residues" evidence="7">
    <location>
        <begin position="857"/>
        <end position="866"/>
    </location>
</feature>
<keyword evidence="4" id="KW-0645">Protease</keyword>
<evidence type="ECO:0000256" key="7">
    <source>
        <dbReference type="SAM" id="MobiDB-lite"/>
    </source>
</evidence>
<feature type="compositionally biased region" description="Basic residues" evidence="7">
    <location>
        <begin position="650"/>
        <end position="660"/>
    </location>
</feature>
<reference evidence="9" key="1">
    <citation type="journal article" date="2019" name="Sci. Rep.">
        <title>Draft genome of Tanacetum cinerariifolium, the natural source of mosquito coil.</title>
        <authorList>
            <person name="Yamashiro T."/>
            <person name="Shiraishi A."/>
            <person name="Satake H."/>
            <person name="Nakayama K."/>
        </authorList>
    </citation>
    <scope>NUCLEOTIDE SEQUENCE</scope>
</reference>
<dbReference type="GO" id="GO:0006508">
    <property type="term" value="P:proteolysis"/>
    <property type="evidence" value="ECO:0007669"/>
    <property type="project" value="UniProtKB-KW"/>
</dbReference>
<evidence type="ECO:0000256" key="1">
    <source>
        <dbReference type="ARBA" id="ARBA00004496"/>
    </source>
</evidence>
<feature type="compositionally biased region" description="Low complexity" evidence="7">
    <location>
        <begin position="1055"/>
        <end position="1081"/>
    </location>
</feature>
<evidence type="ECO:0000259" key="8">
    <source>
        <dbReference type="Pfam" id="PF14684"/>
    </source>
</evidence>
<name>A0A699GLB7_TANCI</name>
<keyword evidence="6" id="KW-0720">Serine protease</keyword>
<feature type="compositionally biased region" description="Basic residues" evidence="7">
    <location>
        <begin position="1410"/>
        <end position="1420"/>
    </location>
</feature>
<dbReference type="Pfam" id="PF14684">
    <property type="entry name" value="Tricorn_C1"/>
    <property type="match status" value="1"/>
</dbReference>
<feature type="compositionally biased region" description="Low complexity" evidence="7">
    <location>
        <begin position="1171"/>
        <end position="1184"/>
    </location>
</feature>
<feature type="compositionally biased region" description="Basic residues" evidence="7">
    <location>
        <begin position="1220"/>
        <end position="1229"/>
    </location>
</feature>
<protein>
    <recommendedName>
        <fullName evidence="8">Tricorn protease C1 domain-containing protein</fullName>
    </recommendedName>
</protein>
<sequence length="2585" mass="276641">MAGGTGPARSYVIAAVNPDTLQRRVFPLADANDAVLDDAGKTLYFTRNGLALTNDNVKLYRGGAYAQLWRFAVDSSGEAAQLLAADTSNSKRPMWWQGRLYFISDRGGSDNLWTMAPDGSDPRQLTRHTDWDVRNAAMGDGRIAYQLGADLHVWDVAAGSDATLAAPLVSDFDQQRSRQIRSPLENLTSVRVAGKFERIVLTARGRVSVAGTGVQRRVEIAIPEGARAREAVFSHDDKAVYAIVDTTGENEIWKFAADGSGQGEQLTRDGTNHRWKLYPSPDGRWLGHTDKKGRFWLLDLAHKTNTIIDDAGKSGVGEYEEILWSPDSRNLALVRAGSTEQRDQIGLYNLDTKKLGFVTSDRYTSRAPVFSPDGRWLYFLSARNFTLANGSPWGDRNMGPVFDRRTGIYALALQPDNRFPFKPDDELSKPADKPAEGATEQAAEKAAEKAVENAVVKGAAKGAGKPLPAIAYAGLAERLYEVPLAPGNYQGLQVDDKRLYFIDADGADGKAALKTLAIAGNGPKPEVFAAGVREFDLSADRKHVYYRTLAATGPGDMLVVEAGAKAPADTSKARVKVDDWTFTSNPRLEWRQMFNDAWRMHRDFLYDVKMRGADWPARSGRAALADPSRRHPPRAIGRHAGRPGRAAGAHGRRLSRRAYLRQRTGTARATGPAGAGRRRCAGGRHHHGRQRQAGPGRARYRRPAAEPGRQAGAADGAAQGRHAFGDRAARDDDQAVRAALQRLGAVARAPGGNGLPGAHRLPAPARHGRCRYRLVRARFLRQCQPRRPGDRRAPQQRRQYRQLDHRKAAAQGVGLLGAAGRGAVAQHAEYLPRPHGGAGGRIHVFGRRNVCRRRQGAGTGAAGGQAHGRRGLQYGRRPVADRGRGRDARRGGGQSAARHLPGPGPAAGSGARTAGEKTPRAAGQAVHAAGDPGPECPEVNSGGVRKRTAGAAPAHETARLPYWLARAVAGTRLLAGGDPGIGHRPGDVHPAARVRAVFAAVRRAHRPENARRGGRHRLLPVAARDHAAGGAHRCTSPAPARVVRAAGVCGHDGIAGSAGRRAPGAGAAGRAGAHAGDGAAAVRRRRRRRPYTAGRGQDGARGRGRAHAAAQHHHPVRVAAGRELHPGRADGARRAAHRPARLDGQGADPDKTGRLAAGHRGGVPAGGRSRAQPAQPAAGNAGAARSTQDHGHRLDAAAPRLFRSRSAGQPPRSGAAQGAGRRRPRHRAALRGGVGSGGADGHRAGTGAGLAVAAAVRRSDEPRPGWLALGAAHRRRAGARRPGGDADRAVSGLDRAAGDAHAGAGRTAGRRIGREHALAARAHGGANGDRHGFCGRDRRHRLADRFCAARVARFRSPAIDHRRPAGAGALQRAGARLHDGTGRATWRAGHRHLGRPGGPARSGVDTRVAARGRRRRRHGNERRERELLRTVWRRTHGRTAVPGRAGQGGRSGAGGAQRGGDPRPGIRLAAGGRGAGGAVYRFRRQDRAQARGGHRARPAFPYAARGAARDRLRVVDGRRGAERARHGAGRASRQHGARAVAALLPRCDRAHAARRRYPGGELRGRVAPVGIADRRHRHRAPDRGLWLVRVIGHHRAAPCKGNRAAQAARCAPPGCRHAGDARDGAAVADCRRRRAAIGGAGHPALPGRLRGARAGRLLDAGAVPGAHGDGGAAGDRPPRAHGHAHGAGPCAARVALSQAGEGLELGGAAARHFQLRTVAQRQIEPAGLVGRHAVDEIEVDDVAAAGAKEPLRIEPFLELVQGTQRERPVLVEIHARVIAVRFEQADVVQRDEPASFAILDEQFSVRCGRRRIGSGMADGGRPACQPGQGRRHARRLDRLLQVVERIDFEGLQRVLVEGGRENHLRRVHQGGQHVEAAPARHLHVEEDQVGLERDDLLHAFGRVHRLAHDVHLRVRRQQAAQFGARQALVVDQQYAHLCGLRDGQCGAYPAAMFGQIQVGARTDGQRQALAGISQSHPGGIGERRDGAVIGDFDADRAVIAAVRHDADVAARGAGFHAIFDGVFHQRLQRHRRNAHVFQACADIDADAHALLEADFLDRQVRLHGVDFGGQRHRVVVARLQRVAHHACQLVDHLRCRVLVLVHQRAHAVHAVEEEVRIHLRLQCAQFGVLGAQFQLQRLGLQPVRPPQVGHQHVKNRPHQVHAPPEQQGAGQPGHAVDVAERPDDHVAEILERHLDGAEHEQADGQRFPCHPHVIGNAALEEAPPQVREHQAARHAPVGNRQRAAINAAAGRKGHRHQQQRQEVPARQLQDPVPVRAGGQGASVHVGVFGLFQKGVDAIIHPGRIVEHDEMARVVRHLHLDAGQLPVLRPVHLLELRLGAEVFIGDPAAQNQRGRLDAGDVLAQVLAHHLRHCVGDGGAVRLLAPGVGALHVILPGDHGAQRLQLAGLLAVRILRQDAGAQALRHVLHLRAGNAGHLGGGQRRQAVHHDQAAHLLRVVGCQLQAQETAQAMADYHRLGEMVGGDVGAQLLLRRRQQRRVDGRHAGKAGQGQHVALAVAAVAPDRAVPHGAGRRQAGNQDDGCALAGDLHPEGVGGKGGAGKQQACGGGEYGGNSFHGILRWQVVYR</sequence>
<dbReference type="Gene3D" id="3.30.750.44">
    <property type="match status" value="1"/>
</dbReference>
<dbReference type="InterPro" id="IPR012393">
    <property type="entry name" value="Tricorn_protease"/>
</dbReference>
<feature type="compositionally biased region" description="Low complexity" evidence="7">
    <location>
        <begin position="1207"/>
        <end position="1219"/>
    </location>
</feature>
<feature type="region of interest" description="Disordered" evidence="7">
    <location>
        <begin position="619"/>
        <end position="721"/>
    </location>
</feature>
<feature type="compositionally biased region" description="Low complexity" evidence="7">
    <location>
        <begin position="708"/>
        <end position="721"/>
    </location>
</feature>
<feature type="region of interest" description="Disordered" evidence="7">
    <location>
        <begin position="1385"/>
        <end position="1425"/>
    </location>
</feature>
<dbReference type="InterPro" id="IPR028204">
    <property type="entry name" value="Tricorn_C1"/>
</dbReference>
<feature type="compositionally biased region" description="Low complexity" evidence="7">
    <location>
        <begin position="661"/>
        <end position="672"/>
    </location>
</feature>
<dbReference type="Pfam" id="PF26549">
    <property type="entry name" value="Tricorn_N"/>
    <property type="match status" value="1"/>
</dbReference>
<comment type="subcellular location">
    <subcellularLocation>
        <location evidence="1">Cytoplasm</location>
    </subcellularLocation>
</comment>
<feature type="region of interest" description="Disordered" evidence="7">
    <location>
        <begin position="2144"/>
        <end position="2177"/>
    </location>
</feature>
<feature type="compositionally biased region" description="Basic and acidic residues" evidence="7">
    <location>
        <begin position="419"/>
        <end position="435"/>
    </location>
</feature>
<feature type="domain" description="Tricorn protease C1" evidence="8">
    <location>
        <begin position="586"/>
        <end position="617"/>
    </location>
</feature>
<evidence type="ECO:0000256" key="4">
    <source>
        <dbReference type="ARBA" id="ARBA00022670"/>
    </source>
</evidence>